<dbReference type="SUPFAM" id="SSF47384">
    <property type="entry name" value="Homodimeric domain of signal transducing histidine kinase"/>
    <property type="match status" value="1"/>
</dbReference>
<dbReference type="SMART" id="SM00388">
    <property type="entry name" value="HisKA"/>
    <property type="match status" value="1"/>
</dbReference>
<name>A1K3B5_AZOSB</name>
<evidence type="ECO:0000256" key="4">
    <source>
        <dbReference type="ARBA" id="ARBA00022475"/>
    </source>
</evidence>
<keyword evidence="6 15" id="KW-0808">Transferase</keyword>
<keyword evidence="11 12" id="KW-0472">Membrane</keyword>
<feature type="transmembrane region" description="Helical" evidence="12">
    <location>
        <begin position="191"/>
        <end position="210"/>
    </location>
</feature>
<dbReference type="PROSITE" id="PS50109">
    <property type="entry name" value="HIS_KIN"/>
    <property type="match status" value="1"/>
</dbReference>
<dbReference type="InterPro" id="IPR005467">
    <property type="entry name" value="His_kinase_dom"/>
</dbReference>
<dbReference type="InterPro" id="IPR050428">
    <property type="entry name" value="TCS_sensor_his_kinase"/>
</dbReference>
<comment type="subcellular location">
    <subcellularLocation>
        <location evidence="2">Cell membrane</location>
        <topology evidence="2">Multi-pass membrane protein</topology>
    </subcellularLocation>
</comment>
<dbReference type="GO" id="GO:0000155">
    <property type="term" value="F:phosphorelay sensor kinase activity"/>
    <property type="evidence" value="ECO:0007669"/>
    <property type="project" value="InterPro"/>
</dbReference>
<evidence type="ECO:0000256" key="3">
    <source>
        <dbReference type="ARBA" id="ARBA00012438"/>
    </source>
</evidence>
<dbReference type="STRING" id="62928.azo0703"/>
<dbReference type="HOGENOM" id="CLU_000445_89_31_4"/>
<dbReference type="SUPFAM" id="SSF55874">
    <property type="entry name" value="ATPase domain of HSP90 chaperone/DNA topoisomerase II/histidine kinase"/>
    <property type="match status" value="1"/>
</dbReference>
<dbReference type="CDD" id="cd00082">
    <property type="entry name" value="HisKA"/>
    <property type="match status" value="1"/>
</dbReference>
<keyword evidence="5" id="KW-0597">Phosphoprotein</keyword>
<dbReference type="InterPro" id="IPR029151">
    <property type="entry name" value="Sensor-like_sf"/>
</dbReference>
<sequence length="476" mass="51272">MNIAIRFFIGYFLIVGLAAWFVLNIFAREVEPGLRQATEDTLVDAANLLAEFAAEHLGPGDGGFERDRFATAVRRAQARVPRADIYGVPKTAVDFRVYLTDARGIVLFDSEGSAEGADYSQWRDVARVLRGEYGARSTRDDPADPNSSVMYVAAPVLLDGRLAGVVSVAKPAAALLPYADQARDRVRRAGWLLLGSSALIGLAFTLWLTWSLNRLRDYARAVARGDKAVAPTGGGGQLSELARALAEMRARLDGKQYVEHYVQSLAHELKSPLTAVRGAAELLAEAPSADDRARFVGHIGEQAERMQLIIDRLLALARVEQLQAPEALAEIALGELAAEVVASRQPQLAARGLQVDIGGEGERRVRGDRFLLQQALANLVDNAIDFSPPGARIGLTLGGDASHHVITVRDHGPGAPEFALPQLFERFYSLPRPATGRKSTGLGLAFVREVARVHGGDADFANAPEGGAQARIVLPR</sequence>
<dbReference type="InterPro" id="IPR036890">
    <property type="entry name" value="HATPase_C_sf"/>
</dbReference>
<dbReference type="PRINTS" id="PR00344">
    <property type="entry name" value="BCTRLSENSOR"/>
</dbReference>
<feature type="domain" description="HAMP" evidence="14">
    <location>
        <begin position="206"/>
        <end position="257"/>
    </location>
</feature>
<dbReference type="InterPro" id="IPR003594">
    <property type="entry name" value="HATPase_dom"/>
</dbReference>
<dbReference type="InterPro" id="IPR003660">
    <property type="entry name" value="HAMP_dom"/>
</dbReference>
<evidence type="ECO:0000256" key="7">
    <source>
        <dbReference type="ARBA" id="ARBA00022692"/>
    </source>
</evidence>
<evidence type="ECO:0000259" key="14">
    <source>
        <dbReference type="PROSITE" id="PS50885"/>
    </source>
</evidence>
<keyword evidence="16" id="KW-1185">Reference proteome</keyword>
<evidence type="ECO:0000259" key="13">
    <source>
        <dbReference type="PROSITE" id="PS50109"/>
    </source>
</evidence>
<evidence type="ECO:0000256" key="10">
    <source>
        <dbReference type="ARBA" id="ARBA00023012"/>
    </source>
</evidence>
<evidence type="ECO:0000256" key="8">
    <source>
        <dbReference type="ARBA" id="ARBA00022777"/>
    </source>
</evidence>
<dbReference type="InterPro" id="IPR036097">
    <property type="entry name" value="HisK_dim/P_sf"/>
</dbReference>
<dbReference type="InterPro" id="IPR003661">
    <property type="entry name" value="HisK_dim/P_dom"/>
</dbReference>
<dbReference type="EMBL" id="AM406670">
    <property type="protein sequence ID" value="CAL93320.1"/>
    <property type="molecule type" value="Genomic_DNA"/>
</dbReference>
<evidence type="ECO:0000256" key="9">
    <source>
        <dbReference type="ARBA" id="ARBA00022989"/>
    </source>
</evidence>
<dbReference type="PANTHER" id="PTHR45436">
    <property type="entry name" value="SENSOR HISTIDINE KINASE YKOH"/>
    <property type="match status" value="1"/>
</dbReference>
<dbReference type="Gene3D" id="1.10.287.130">
    <property type="match status" value="1"/>
</dbReference>
<dbReference type="CDD" id="cd06225">
    <property type="entry name" value="HAMP"/>
    <property type="match status" value="1"/>
</dbReference>
<dbReference type="RefSeq" id="WP_011764438.1">
    <property type="nucleotide sequence ID" value="NC_008702.1"/>
</dbReference>
<dbReference type="KEGG" id="azo:azo0703"/>
<proteinExistence type="predicted"/>
<evidence type="ECO:0000313" key="16">
    <source>
        <dbReference type="Proteomes" id="UP000002588"/>
    </source>
</evidence>
<evidence type="ECO:0000256" key="6">
    <source>
        <dbReference type="ARBA" id="ARBA00022679"/>
    </source>
</evidence>
<dbReference type="Pfam" id="PF00512">
    <property type="entry name" value="HisKA"/>
    <property type="match status" value="1"/>
</dbReference>
<dbReference type="Gene3D" id="3.30.565.10">
    <property type="entry name" value="Histidine kinase-like ATPase, C-terminal domain"/>
    <property type="match status" value="1"/>
</dbReference>
<keyword evidence="4" id="KW-1003">Cell membrane</keyword>
<dbReference type="Pfam" id="PF02518">
    <property type="entry name" value="HATPase_c"/>
    <property type="match status" value="1"/>
</dbReference>
<dbReference type="SMART" id="SM00387">
    <property type="entry name" value="HATPase_c"/>
    <property type="match status" value="1"/>
</dbReference>
<dbReference type="PANTHER" id="PTHR45436:SF10">
    <property type="entry name" value="HISTIDINE KINASE"/>
    <property type="match status" value="1"/>
</dbReference>
<feature type="transmembrane region" description="Helical" evidence="12">
    <location>
        <begin position="6"/>
        <end position="27"/>
    </location>
</feature>
<gene>
    <name evidence="15" type="primary">creC</name>
    <name evidence="15" type="ordered locus">azo0703</name>
</gene>
<dbReference type="SUPFAM" id="SSF103190">
    <property type="entry name" value="Sensory domain-like"/>
    <property type="match status" value="1"/>
</dbReference>
<dbReference type="Proteomes" id="UP000002588">
    <property type="component" value="Chromosome"/>
</dbReference>
<keyword evidence="9 12" id="KW-1133">Transmembrane helix</keyword>
<feature type="domain" description="Histidine kinase" evidence="13">
    <location>
        <begin position="264"/>
        <end position="476"/>
    </location>
</feature>
<protein>
    <recommendedName>
        <fullName evidence="3">histidine kinase</fullName>
        <ecNumber evidence="3">2.7.13.3</ecNumber>
    </recommendedName>
</protein>
<dbReference type="GO" id="GO:0005886">
    <property type="term" value="C:plasma membrane"/>
    <property type="evidence" value="ECO:0007669"/>
    <property type="project" value="UniProtKB-SubCell"/>
</dbReference>
<keyword evidence="10" id="KW-0902">Two-component regulatory system</keyword>
<dbReference type="PROSITE" id="PS50885">
    <property type="entry name" value="HAMP"/>
    <property type="match status" value="1"/>
</dbReference>
<evidence type="ECO:0000256" key="12">
    <source>
        <dbReference type="SAM" id="Phobius"/>
    </source>
</evidence>
<keyword evidence="8 15" id="KW-0418">Kinase</keyword>
<keyword evidence="7 12" id="KW-0812">Transmembrane</keyword>
<dbReference type="InterPro" id="IPR004358">
    <property type="entry name" value="Sig_transdc_His_kin-like_C"/>
</dbReference>
<dbReference type="AlphaFoldDB" id="A1K3B5"/>
<reference evidence="15 16" key="1">
    <citation type="journal article" date="2006" name="Nat. Biotechnol.">
        <title>Complete genome of the mutualistic, N2-fixing grass endophyte Azoarcus sp. strain BH72.</title>
        <authorList>
            <person name="Krause A."/>
            <person name="Ramakumar A."/>
            <person name="Bartels D."/>
            <person name="Battistoni F."/>
            <person name="Bekel T."/>
            <person name="Boch J."/>
            <person name="Boehm M."/>
            <person name="Friedrich F."/>
            <person name="Hurek T."/>
            <person name="Krause L."/>
            <person name="Linke B."/>
            <person name="McHardy A.C."/>
            <person name="Sarkar A."/>
            <person name="Schneiker S."/>
            <person name="Syed A.A."/>
            <person name="Thauer R."/>
            <person name="Vorhoelter F.-J."/>
            <person name="Weidner S."/>
            <person name="Puehler A."/>
            <person name="Reinhold-Hurek B."/>
            <person name="Kaiser O."/>
            <person name="Goesmann A."/>
        </authorList>
    </citation>
    <scope>NUCLEOTIDE SEQUENCE [LARGE SCALE GENOMIC DNA]</scope>
    <source>
        <strain evidence="15 16">BH72</strain>
    </source>
</reference>
<dbReference type="eggNOG" id="COG2205">
    <property type="taxonomic scope" value="Bacteria"/>
</dbReference>
<evidence type="ECO:0000256" key="5">
    <source>
        <dbReference type="ARBA" id="ARBA00022553"/>
    </source>
</evidence>
<dbReference type="EC" id="2.7.13.3" evidence="3"/>
<organism evidence="15 16">
    <name type="scientific">Azoarcus sp. (strain BH72)</name>
    <dbReference type="NCBI Taxonomy" id="418699"/>
    <lineage>
        <taxon>Bacteria</taxon>
        <taxon>Pseudomonadati</taxon>
        <taxon>Pseudomonadota</taxon>
        <taxon>Betaproteobacteria</taxon>
        <taxon>Rhodocyclales</taxon>
        <taxon>Zoogloeaceae</taxon>
        <taxon>Azoarcus</taxon>
    </lineage>
</organism>
<evidence type="ECO:0000256" key="1">
    <source>
        <dbReference type="ARBA" id="ARBA00000085"/>
    </source>
</evidence>
<accession>A1K3B5</accession>
<comment type="catalytic activity">
    <reaction evidence="1">
        <text>ATP + protein L-histidine = ADP + protein N-phospho-L-histidine.</text>
        <dbReference type="EC" id="2.7.13.3"/>
    </reaction>
</comment>
<evidence type="ECO:0000256" key="11">
    <source>
        <dbReference type="ARBA" id="ARBA00023136"/>
    </source>
</evidence>
<evidence type="ECO:0000313" key="15">
    <source>
        <dbReference type="EMBL" id="CAL93320.1"/>
    </source>
</evidence>
<dbReference type="NCBIfam" id="NF008312">
    <property type="entry name" value="PRK11100.1"/>
    <property type="match status" value="1"/>
</dbReference>
<evidence type="ECO:0000256" key="2">
    <source>
        <dbReference type="ARBA" id="ARBA00004651"/>
    </source>
</evidence>